<dbReference type="RefSeq" id="WP_060868914.1">
    <property type="nucleotide sequence ID" value="NZ_CP069793.1"/>
</dbReference>
<sequence length="148" mass="17130">MKKSDKMTDVMIIKAFSEVGRNNYEVAIIPLWGDWLKKSLETTDLLEILNVTSYSGYIARKEHGISFLLCRTAKVPFYEQWLGEKEIAFLDARAEEIEQLCRHFDCIKSDALIVHPDGMANYEAFEDVKFRTADFDLKLIQEILTSKN</sequence>
<dbReference type="EMBL" id="UAUU01000011">
    <property type="protein sequence ID" value="SPZ95138.1"/>
    <property type="molecule type" value="Genomic_DNA"/>
</dbReference>
<accession>A0A2X2JMH2</accession>
<reference evidence="1 2" key="1">
    <citation type="submission" date="2018-06" db="EMBL/GenBank/DDBJ databases">
        <authorList>
            <consortium name="Pathogen Informatics"/>
            <person name="Doyle S."/>
        </authorList>
    </citation>
    <scope>NUCLEOTIDE SEQUENCE [LARGE SCALE GENOMIC DNA]</scope>
    <source>
        <strain evidence="1 2">NCTC11343</strain>
    </source>
</reference>
<dbReference type="Proteomes" id="UP000251241">
    <property type="component" value="Unassembled WGS sequence"/>
</dbReference>
<organism evidence="1 2">
    <name type="scientific">Sphingobacterium multivorum</name>
    <dbReference type="NCBI Taxonomy" id="28454"/>
    <lineage>
        <taxon>Bacteria</taxon>
        <taxon>Pseudomonadati</taxon>
        <taxon>Bacteroidota</taxon>
        <taxon>Sphingobacteriia</taxon>
        <taxon>Sphingobacteriales</taxon>
        <taxon>Sphingobacteriaceae</taxon>
        <taxon>Sphingobacterium</taxon>
    </lineage>
</organism>
<protein>
    <submittedName>
        <fullName evidence="1">Uncharacterized protein</fullName>
    </submittedName>
</protein>
<proteinExistence type="predicted"/>
<dbReference type="GeneID" id="99065461"/>
<name>A0A2X2JMH2_SPHMU</name>
<evidence type="ECO:0000313" key="2">
    <source>
        <dbReference type="Proteomes" id="UP000251241"/>
    </source>
</evidence>
<dbReference type="AlphaFoldDB" id="A0A2X2JMH2"/>
<gene>
    <name evidence="1" type="ORF">NCTC11343_05791</name>
</gene>
<evidence type="ECO:0000313" key="1">
    <source>
        <dbReference type="EMBL" id="SPZ95138.1"/>
    </source>
</evidence>